<dbReference type="Proteomes" id="UP000576225">
    <property type="component" value="Unassembled WGS sequence"/>
</dbReference>
<evidence type="ECO:0000259" key="8">
    <source>
        <dbReference type="Pfam" id="PF01895"/>
    </source>
</evidence>
<dbReference type="InterPro" id="IPR004633">
    <property type="entry name" value="NaPi_cotrn-rel/YqeW-like"/>
</dbReference>
<evidence type="ECO:0000313" key="10">
    <source>
        <dbReference type="EMBL" id="PVY39592.1"/>
    </source>
</evidence>
<organism evidence="10 11">
    <name type="scientific">Victivallis vadensis</name>
    <dbReference type="NCBI Taxonomy" id="172901"/>
    <lineage>
        <taxon>Bacteria</taxon>
        <taxon>Pseudomonadati</taxon>
        <taxon>Lentisphaerota</taxon>
        <taxon>Lentisphaeria</taxon>
        <taxon>Victivallales</taxon>
        <taxon>Victivallaceae</taxon>
        <taxon>Victivallis</taxon>
    </lineage>
</organism>
<feature type="transmembrane region" description="Helical" evidence="7">
    <location>
        <begin position="289"/>
        <end position="308"/>
    </location>
</feature>
<feature type="transmembrane region" description="Helical" evidence="7">
    <location>
        <begin position="349"/>
        <end position="371"/>
    </location>
</feature>
<feature type="transmembrane region" description="Helical" evidence="7">
    <location>
        <begin position="502"/>
        <end position="520"/>
    </location>
</feature>
<dbReference type="GeneID" id="78295969"/>
<keyword evidence="11" id="KW-1185">Reference proteome</keyword>
<dbReference type="PANTHER" id="PTHR10010:SF46">
    <property type="entry name" value="SODIUM-DEPENDENT PHOSPHATE TRANSPORT PROTEIN 2B"/>
    <property type="match status" value="1"/>
</dbReference>
<dbReference type="InterPro" id="IPR003841">
    <property type="entry name" value="Na/Pi_transpt"/>
</dbReference>
<feature type="domain" description="PhoU" evidence="8">
    <location>
        <begin position="722"/>
        <end position="807"/>
    </location>
</feature>
<feature type="transmembrane region" description="Helical" evidence="7">
    <location>
        <begin position="424"/>
        <end position="445"/>
    </location>
</feature>
<dbReference type="Pfam" id="PF01895">
    <property type="entry name" value="PhoU"/>
    <property type="match status" value="2"/>
</dbReference>
<dbReference type="GO" id="GO:0044341">
    <property type="term" value="P:sodium-dependent phosphate transport"/>
    <property type="evidence" value="ECO:0007669"/>
    <property type="project" value="InterPro"/>
</dbReference>
<dbReference type="Pfam" id="PF02690">
    <property type="entry name" value="Na_Pi_cotrans"/>
    <property type="match status" value="2"/>
</dbReference>
<feature type="transmembrane region" description="Helical" evidence="7">
    <location>
        <begin position="314"/>
        <end position="337"/>
    </location>
</feature>
<dbReference type="SUPFAM" id="SSF49373">
    <property type="entry name" value="Invasin/intimin cell-adhesion fragments"/>
    <property type="match status" value="1"/>
</dbReference>
<protein>
    <submittedName>
        <fullName evidence="9">Na/Pi cotransporter family protein</fullName>
    </submittedName>
    <submittedName>
        <fullName evidence="10">Na/Pi-cotransporter</fullName>
    </submittedName>
</protein>
<keyword evidence="5 7" id="KW-0472">Membrane</keyword>
<name>A0A2U1AT56_9BACT</name>
<evidence type="ECO:0000256" key="5">
    <source>
        <dbReference type="ARBA" id="ARBA00023136"/>
    </source>
</evidence>
<dbReference type="EMBL" id="QEKH01000020">
    <property type="protein sequence ID" value="PVY39592.1"/>
    <property type="molecule type" value="Genomic_DNA"/>
</dbReference>
<dbReference type="GO" id="GO:0005886">
    <property type="term" value="C:plasma membrane"/>
    <property type="evidence" value="ECO:0007669"/>
    <property type="project" value="UniProtKB-SubCell"/>
</dbReference>
<evidence type="ECO:0000313" key="12">
    <source>
        <dbReference type="Proteomes" id="UP000576225"/>
    </source>
</evidence>
<keyword evidence="6" id="KW-0175">Coiled coil</keyword>
<feature type="transmembrane region" description="Helical" evidence="7">
    <location>
        <begin position="465"/>
        <end position="490"/>
    </location>
</feature>
<sequence length="817" mass="88050">MRLLAPARTIGLSLLLTLTVLFLFGCSDEQSRTVDRIKIISGNEQCALPGHDFKQELKIELLGPKVPGLLGGQGSRAPVADVPVHFVPVDGSDLTVTPATAVSDAGGAVTVKVAAGKQTGDQYLDIIPGGFEKKAIRLRFITGMELKGEGREYKASGISTEPVGVKLVGADGKPAADIPVRFQLLSTAEGTRTTAAVDSPVVLTDADGVAETRIKLGDKTGSYQIGIEIMAPDKGFLVSSKPVKIFGFNLVGVVVSVLGGLSLFVFGMKLMGDGIQKIAGENMKKLLQFFARNGIVAVLAGTLVTAVIQSSSATTVMVIGFINAGLLSLVQSIGIIFGANIGTTVTAQIISFNLSGLALPAITIGFLITLSSRRVISGWGETILGFGLLFFGMTMMSDELKVLGEFGSFREAFNYFDCSPVNGWMPFLAVLGAMGIGVVATVLIQSSSAAMGIVLALAGSGLINFYTAVPLLVGTNIGTTITAMLAAIAANRVAKQAALAHTLFNVFGALLMLLLFYVPYGPERIPVFLYFINEITPGNAFAAVPQNLERHIAMAHTFFNIAVVVVLLPFIRQFAMLCNWILPIPNNAPVKITMLEPNLLSAPSIALKQTIRAIKVMVEDSWRMVDTAVNKHFLASSVDEKKFEALAKAEERIDKMQAEVTAYLVQLTRHQLTEPQSELVPLLMHCTNDAERIADHTEIILQLTERLTKTDKKISEAGRKDLKKMWEVLNDQQKNVIAALGSDNPETLKFALKDQRKISKMADKFESNHIDRLRKGNCLMANGIIFIEMLGELEKIGAHLENIAERTPEIQKHYIEL</sequence>
<feature type="domain" description="PhoU" evidence="8">
    <location>
        <begin position="637"/>
        <end position="702"/>
    </location>
</feature>
<reference evidence="9 12" key="2">
    <citation type="submission" date="2020-04" db="EMBL/GenBank/DDBJ databases">
        <authorList>
            <person name="Hitch T.C.A."/>
            <person name="Wylensek D."/>
            <person name="Clavel T."/>
        </authorList>
    </citation>
    <scope>NUCLEOTIDE SEQUENCE [LARGE SCALE GENOMIC DNA]</scope>
    <source>
        <strain evidence="9 12">COR2-253-APC-1A</strain>
    </source>
</reference>
<keyword evidence="4 7" id="KW-1133">Transmembrane helix</keyword>
<dbReference type="GO" id="GO:0005436">
    <property type="term" value="F:sodium:phosphate symporter activity"/>
    <property type="evidence" value="ECO:0007669"/>
    <property type="project" value="InterPro"/>
</dbReference>
<evidence type="ECO:0000256" key="1">
    <source>
        <dbReference type="ARBA" id="ARBA00004651"/>
    </source>
</evidence>
<evidence type="ECO:0000256" key="2">
    <source>
        <dbReference type="ARBA" id="ARBA00022475"/>
    </source>
</evidence>
<evidence type="ECO:0000256" key="4">
    <source>
        <dbReference type="ARBA" id="ARBA00022989"/>
    </source>
</evidence>
<dbReference type="InterPro" id="IPR038078">
    <property type="entry name" value="PhoU-like_sf"/>
</dbReference>
<dbReference type="RefSeq" id="WP_116884676.1">
    <property type="nucleotide sequence ID" value="NZ_JABAEW010000010.1"/>
</dbReference>
<reference evidence="10 11" key="1">
    <citation type="submission" date="2018-04" db="EMBL/GenBank/DDBJ databases">
        <title>Genomic Encyclopedia of Type Strains, Phase IV (KMG-IV): sequencing the most valuable type-strain genomes for metagenomic binning, comparative biology and taxonomic classification.</title>
        <authorList>
            <person name="Goeker M."/>
        </authorList>
    </citation>
    <scope>NUCLEOTIDE SEQUENCE [LARGE SCALE GENOMIC DNA]</scope>
    <source>
        <strain evidence="10 11">DSM 14823</strain>
    </source>
</reference>
<keyword evidence="3 7" id="KW-0812">Transmembrane</keyword>
<comment type="caution">
    <text evidence="10">The sequence shown here is derived from an EMBL/GenBank/DDBJ whole genome shotgun (WGS) entry which is preliminary data.</text>
</comment>
<feature type="transmembrane region" description="Helical" evidence="7">
    <location>
        <begin position="246"/>
        <end position="268"/>
    </location>
</feature>
<dbReference type="InterPro" id="IPR026022">
    <property type="entry name" value="PhoU_dom"/>
</dbReference>
<comment type="subcellular location">
    <subcellularLocation>
        <location evidence="1">Cell membrane</location>
        <topology evidence="1">Multi-pass membrane protein</topology>
    </subcellularLocation>
</comment>
<evidence type="ECO:0000256" key="7">
    <source>
        <dbReference type="SAM" id="Phobius"/>
    </source>
</evidence>
<evidence type="ECO:0000313" key="11">
    <source>
        <dbReference type="Proteomes" id="UP000245959"/>
    </source>
</evidence>
<feature type="coiled-coil region" evidence="6">
    <location>
        <begin position="639"/>
        <end position="666"/>
    </location>
</feature>
<feature type="transmembrane region" description="Helical" evidence="7">
    <location>
        <begin position="552"/>
        <end position="571"/>
    </location>
</feature>
<dbReference type="SUPFAM" id="SSF109755">
    <property type="entry name" value="PhoU-like"/>
    <property type="match status" value="1"/>
</dbReference>
<evidence type="ECO:0000256" key="6">
    <source>
        <dbReference type="SAM" id="Coils"/>
    </source>
</evidence>
<dbReference type="PROSITE" id="PS51257">
    <property type="entry name" value="PROKAR_LIPOPROTEIN"/>
    <property type="match status" value="1"/>
</dbReference>
<dbReference type="Gene3D" id="2.60.40.10">
    <property type="entry name" value="Immunoglobulins"/>
    <property type="match status" value="1"/>
</dbReference>
<evidence type="ECO:0000256" key="3">
    <source>
        <dbReference type="ARBA" id="ARBA00022692"/>
    </source>
</evidence>
<dbReference type="PANTHER" id="PTHR10010">
    <property type="entry name" value="SOLUTE CARRIER FAMILY 34 SODIUM PHOSPHATE , MEMBER 2-RELATED"/>
    <property type="match status" value="1"/>
</dbReference>
<dbReference type="NCBIfam" id="NF037997">
    <property type="entry name" value="Na_Pi_symport"/>
    <property type="match status" value="1"/>
</dbReference>
<gene>
    <name evidence="10" type="ORF">C8D82_12069</name>
    <name evidence="9" type="ORF">HF882_06915</name>
</gene>
<dbReference type="InterPro" id="IPR008964">
    <property type="entry name" value="Invasin/intimin_cell_adhesion"/>
</dbReference>
<feature type="transmembrane region" description="Helical" evidence="7">
    <location>
        <begin position="383"/>
        <end position="403"/>
    </location>
</feature>
<keyword evidence="2" id="KW-1003">Cell membrane</keyword>
<evidence type="ECO:0000313" key="9">
    <source>
        <dbReference type="EMBL" id="NMD86313.1"/>
    </source>
</evidence>
<dbReference type="AlphaFoldDB" id="A0A2U1AT56"/>
<dbReference type="Proteomes" id="UP000245959">
    <property type="component" value="Unassembled WGS sequence"/>
</dbReference>
<proteinExistence type="predicted"/>
<accession>A0A2U1AT56</accession>
<dbReference type="EMBL" id="JABAEW010000010">
    <property type="protein sequence ID" value="NMD86313.1"/>
    <property type="molecule type" value="Genomic_DNA"/>
</dbReference>
<dbReference type="InterPro" id="IPR013783">
    <property type="entry name" value="Ig-like_fold"/>
</dbReference>
<dbReference type="NCBIfam" id="TIGR00704">
    <property type="entry name" value="NaPi_cotrn_rel"/>
    <property type="match status" value="1"/>
</dbReference>
<dbReference type="Gene3D" id="1.20.58.220">
    <property type="entry name" value="Phosphate transport system protein phou homolog 2, domain 2"/>
    <property type="match status" value="1"/>
</dbReference>